<keyword evidence="3" id="KW-1133">Transmembrane helix</keyword>
<dbReference type="Proteomes" id="UP000676246">
    <property type="component" value="Unassembled WGS sequence"/>
</dbReference>
<dbReference type="RefSeq" id="WP_210854767.1">
    <property type="nucleotide sequence ID" value="NZ_JAGQDD010000011.1"/>
</dbReference>
<reference evidence="6 7" key="1">
    <citation type="submission" date="2021-04" db="EMBL/GenBank/DDBJ databases">
        <title>The genome sequence of Ideonella sp. 3Y2.</title>
        <authorList>
            <person name="Liu Y."/>
        </authorList>
    </citation>
    <scope>NUCLEOTIDE SEQUENCE [LARGE SCALE GENOMIC DNA]</scope>
    <source>
        <strain evidence="6 7">3Y2</strain>
    </source>
</reference>
<name>A0A940Y8C7_9BURK</name>
<proteinExistence type="predicted"/>
<dbReference type="GO" id="GO:0005886">
    <property type="term" value="C:plasma membrane"/>
    <property type="evidence" value="ECO:0007669"/>
    <property type="project" value="InterPro"/>
</dbReference>
<evidence type="ECO:0000313" key="6">
    <source>
        <dbReference type="EMBL" id="MBQ0931777.1"/>
    </source>
</evidence>
<evidence type="ECO:0000259" key="5">
    <source>
        <dbReference type="Pfam" id="PF04357"/>
    </source>
</evidence>
<keyword evidence="4" id="KW-0472">Membrane</keyword>
<evidence type="ECO:0000256" key="2">
    <source>
        <dbReference type="ARBA" id="ARBA00022692"/>
    </source>
</evidence>
<dbReference type="GO" id="GO:0097347">
    <property type="term" value="C:TAM protein secretion complex"/>
    <property type="evidence" value="ECO:0007669"/>
    <property type="project" value="TreeGrafter"/>
</dbReference>
<comment type="caution">
    <text evidence="6">The sequence shown here is derived from an EMBL/GenBank/DDBJ whole genome shotgun (WGS) entry which is preliminary data.</text>
</comment>
<evidence type="ECO:0000256" key="4">
    <source>
        <dbReference type="ARBA" id="ARBA00023136"/>
    </source>
</evidence>
<dbReference type="EMBL" id="JAGQDD010000011">
    <property type="protein sequence ID" value="MBQ0931777.1"/>
    <property type="molecule type" value="Genomic_DNA"/>
</dbReference>
<dbReference type="GO" id="GO:0009306">
    <property type="term" value="P:protein secretion"/>
    <property type="evidence" value="ECO:0007669"/>
    <property type="project" value="InterPro"/>
</dbReference>
<evidence type="ECO:0000256" key="1">
    <source>
        <dbReference type="ARBA" id="ARBA00004167"/>
    </source>
</evidence>
<evidence type="ECO:0000256" key="3">
    <source>
        <dbReference type="ARBA" id="ARBA00022989"/>
    </source>
</evidence>
<dbReference type="PANTHER" id="PTHR36985">
    <property type="entry name" value="TRANSLOCATION AND ASSEMBLY MODULE SUBUNIT TAMB"/>
    <property type="match status" value="1"/>
</dbReference>
<gene>
    <name evidence="6" type="ORF">KAK03_14920</name>
</gene>
<evidence type="ECO:0000313" key="7">
    <source>
        <dbReference type="Proteomes" id="UP000676246"/>
    </source>
</evidence>
<dbReference type="PANTHER" id="PTHR36985:SF1">
    <property type="entry name" value="TRANSLOCATION AND ASSEMBLY MODULE SUBUNIT TAMB"/>
    <property type="match status" value="1"/>
</dbReference>
<keyword evidence="7" id="KW-1185">Reference proteome</keyword>
<protein>
    <submittedName>
        <fullName evidence="6">Translocation/assembly module TamB domain-containing protein</fullName>
    </submittedName>
</protein>
<dbReference type="InterPro" id="IPR007452">
    <property type="entry name" value="TamB_C"/>
</dbReference>
<organism evidence="6 7">
    <name type="scientific">Ideonella alba</name>
    <dbReference type="NCBI Taxonomy" id="2824118"/>
    <lineage>
        <taxon>Bacteria</taxon>
        <taxon>Pseudomonadati</taxon>
        <taxon>Pseudomonadota</taxon>
        <taxon>Betaproteobacteria</taxon>
        <taxon>Burkholderiales</taxon>
        <taxon>Sphaerotilaceae</taxon>
        <taxon>Ideonella</taxon>
    </lineage>
</organism>
<feature type="domain" description="Translocation and assembly module TamB C-terminal" evidence="5">
    <location>
        <begin position="1034"/>
        <end position="1369"/>
    </location>
</feature>
<accession>A0A940Y8C7</accession>
<keyword evidence="2" id="KW-0812">Transmembrane</keyword>
<sequence length="1370" mass="146601">MDAPAAPAPPGRRWPAALLALGLVAAATVGAGGWLLRTEAGAAWALGQVPGLRVDGLQGTLSGPDLSARALHWQGSAGQLDLGAWQLRGLRWQWRPTDGAWLGLQAEALQADSVQWRSAPSSGPTPVPDSLVLPLVLDLARWQIGRLQIDQAEALQALAGSGHAGPTEHRLTLTQAQTRQAGFSGTLQLGAHAPLPLQAQLQARSLDGAATPWQATLQAEGPLAELRARATLRGEAPAGQNAPSLDAEARLQPFSAWPLGALQLRSQALDLSALQAGWPRTALDASVSLAARQTGQPTAWEGRIDNAAAGPWDSARLPLARLQWQARWHWADAGAMLPRGLTLERLQATLPDGGQADATLDWQADTLTLDARLRALHPEALDRRLRASTWSGPLTGRLSGLPSLDDWLAGRAALQPDALRGQLTADWQGRLAGAPTAQDLGLALDLRADARQLQLARAELKAGEARATLSGQAVPEGSGRWQLQLQGGLQQLDPTLWWPLAADSPWRRGPHRLQGQWQAQGRLDTARLAGSAVSAWPQAWLGRLSAELQPSLLAGVPLQGQLTWERQARSEGSAQLELAGNRLQARWQGDTDALGGELRLDAPALAAAAPLLRLIEPAWAPTGGRLQATASRAPGQRAWQAEGQADAVQLPGLQLTQGQARLVWPGGSDGPLLLDAQLRGLVAGALQLDQAQARVEGRLAEHRLSLTASGPARPGELLAQALGTPGGNGTELRLAGQGRWQTDGDRWAGHWHATLAELRLRARGTGNAAGSDWLSGSGLQAELQLDAQAHPLRATLQPGELVLPETRLRWRQAEARWRPGVAAPALALDAQIEPFALAPLLARAQPELGWRGDLRLGGSVQIRREDRFDAELVFERLGGDLAMVDDARDPRSRVQPLALSDLRLALSAHDGTWHFTQALAGRALGEMAGVATLQTRPELAWPHADAPLNGVLQLRVANLGAWGAWVPPGWRLGGALAVTAGFGGRFGAPEVTGRLSGERLEARHALMGVQLSDGQVDMRLDGERAHIEQFSFRGGEGRVTLQGEARLGARPELRLQALAERFQVLGRIDRRLVTSGQATLNLSPERWLLDGALTVDEGLVDVSQGDAPGLDSDVVFASARPASTDTASNGRSLRPMQLKARLDLGERLRIKGRGIDGTLRGELLASVANQKLSINGSVRLDDGHYVAYGQNLDIERGVLSFNGPVEDPRLDIFAVRPNLDVKVGVQVTGSALNPRVRLASEPEMSDAYKLSWLVLGREPDGLGEADTALLQRAAVALLAGEGEAPTDAVMKALGLTDFSLRQSTDANDVRQMVVSVGKQLSRRWYVGYERGVNATTGTWQLVYRIAQRFTLRAQSGEDNAVDLIWSWRWP</sequence>
<dbReference type="Pfam" id="PF04357">
    <property type="entry name" value="TamB"/>
    <property type="match status" value="1"/>
</dbReference>
<comment type="subcellular location">
    <subcellularLocation>
        <location evidence="1">Membrane</location>
        <topology evidence="1">Single-pass membrane protein</topology>
    </subcellularLocation>
</comment>